<dbReference type="InterPro" id="IPR000412">
    <property type="entry name" value="ABC_2_transport"/>
</dbReference>
<dbReference type="Pfam" id="PF01061">
    <property type="entry name" value="ABC2_membrane"/>
    <property type="match status" value="1"/>
</dbReference>
<dbReference type="InterPro" id="IPR047817">
    <property type="entry name" value="ABC2_TM_bact-type"/>
</dbReference>
<dbReference type="PANTHER" id="PTHR43229:SF2">
    <property type="entry name" value="NODULATION PROTEIN J"/>
    <property type="match status" value="1"/>
</dbReference>
<evidence type="ECO:0000256" key="2">
    <source>
        <dbReference type="ARBA" id="ARBA00022692"/>
    </source>
</evidence>
<dbReference type="AlphaFoldDB" id="A0A2V2NDG5"/>
<accession>A0A2V2NDG5</accession>
<dbReference type="RefSeq" id="WP_109967737.1">
    <property type="nucleotide sequence ID" value="NZ_CP176093.1"/>
</dbReference>
<feature type="transmembrane region" description="Helical" evidence="5">
    <location>
        <begin position="215"/>
        <end position="236"/>
    </location>
</feature>
<feature type="transmembrane region" description="Helical" evidence="5">
    <location>
        <begin position="20"/>
        <end position="44"/>
    </location>
</feature>
<keyword evidence="2 5" id="KW-0812">Transmembrane</keyword>
<dbReference type="PROSITE" id="PS51012">
    <property type="entry name" value="ABC_TM2"/>
    <property type="match status" value="1"/>
</dbReference>
<evidence type="ECO:0000256" key="5">
    <source>
        <dbReference type="SAM" id="Phobius"/>
    </source>
</evidence>
<dbReference type="GO" id="GO:0043190">
    <property type="term" value="C:ATP-binding cassette (ABC) transporter complex"/>
    <property type="evidence" value="ECO:0007669"/>
    <property type="project" value="InterPro"/>
</dbReference>
<organism evidence="7 8">
    <name type="scientific">Methanospirillum lacunae</name>
    <dbReference type="NCBI Taxonomy" id="668570"/>
    <lineage>
        <taxon>Archaea</taxon>
        <taxon>Methanobacteriati</taxon>
        <taxon>Methanobacteriota</taxon>
        <taxon>Stenosarchaea group</taxon>
        <taxon>Methanomicrobia</taxon>
        <taxon>Methanomicrobiales</taxon>
        <taxon>Methanospirillaceae</taxon>
        <taxon>Methanospirillum</taxon>
    </lineage>
</organism>
<keyword evidence="8" id="KW-1185">Reference proteome</keyword>
<dbReference type="Proteomes" id="UP000245657">
    <property type="component" value="Unassembled WGS sequence"/>
</dbReference>
<comment type="subcellular location">
    <subcellularLocation>
        <location evidence="1">Membrane</location>
        <topology evidence="1">Multi-pass membrane protein</topology>
    </subcellularLocation>
</comment>
<dbReference type="PANTHER" id="PTHR43229">
    <property type="entry name" value="NODULATION PROTEIN J"/>
    <property type="match status" value="1"/>
</dbReference>
<dbReference type="GO" id="GO:0140359">
    <property type="term" value="F:ABC-type transporter activity"/>
    <property type="evidence" value="ECO:0007669"/>
    <property type="project" value="InterPro"/>
</dbReference>
<protein>
    <submittedName>
        <fullName evidence="7">Multidrug ABC transporter permease</fullName>
    </submittedName>
</protein>
<evidence type="ECO:0000313" key="7">
    <source>
        <dbReference type="EMBL" id="PWR74458.1"/>
    </source>
</evidence>
<feature type="transmembrane region" description="Helical" evidence="5">
    <location>
        <begin position="162"/>
        <end position="182"/>
    </location>
</feature>
<name>A0A2V2NDG5_9EURY</name>
<dbReference type="GeneID" id="97549853"/>
<evidence type="ECO:0000256" key="3">
    <source>
        <dbReference type="ARBA" id="ARBA00022989"/>
    </source>
</evidence>
<feature type="transmembrane region" description="Helical" evidence="5">
    <location>
        <begin position="132"/>
        <end position="155"/>
    </location>
</feature>
<feature type="transmembrane region" description="Helical" evidence="5">
    <location>
        <begin position="56"/>
        <end position="74"/>
    </location>
</feature>
<feature type="domain" description="ABC transmembrane type-2" evidence="6">
    <location>
        <begin position="16"/>
        <end position="239"/>
    </location>
</feature>
<gene>
    <name evidence="7" type="ORF">DK846_04750</name>
</gene>
<keyword evidence="3 5" id="KW-1133">Transmembrane helix</keyword>
<reference evidence="7 8" key="1">
    <citation type="submission" date="2018-05" db="EMBL/GenBank/DDBJ databases">
        <title>Draft genome of Methanospirillum lacunae Ki8-1.</title>
        <authorList>
            <person name="Dueholm M.S."/>
            <person name="Nielsen P.H."/>
            <person name="Bakmann L.F."/>
            <person name="Otzen D.E."/>
        </authorList>
    </citation>
    <scope>NUCLEOTIDE SEQUENCE [LARGE SCALE GENOMIC DNA]</scope>
    <source>
        <strain evidence="7 8">Ki8-1</strain>
    </source>
</reference>
<comment type="caution">
    <text evidence="7">The sequence shown here is derived from an EMBL/GenBank/DDBJ whole genome shotgun (WGS) entry which is preliminary data.</text>
</comment>
<keyword evidence="4 5" id="KW-0472">Membrane</keyword>
<feature type="transmembrane region" description="Helical" evidence="5">
    <location>
        <begin position="95"/>
        <end position="120"/>
    </location>
</feature>
<dbReference type="OrthoDB" id="147058at2157"/>
<evidence type="ECO:0000313" key="8">
    <source>
        <dbReference type="Proteomes" id="UP000245657"/>
    </source>
</evidence>
<sequence>MNPILVYCKRDLIRWFRGRWGFISAMVMPAAWLIFVGLALPIRFTDHYIDFVTPGILAMTILSASLAGGGLLIMDRMLGFFNKFLALPPPRESILFGKILVITIRGLIQSTIILCIAFLLGARIYSPVQLVFTYFILFIFGALLSSCATTLAIHVGDHDQYAAVNAMISMPIFFTSSAMMPYDQMPAWLQPVAHVNPLSFAIDGIRFIQAGTIPVFQLTILSLLCILVLGLSVHVFRKVKL</sequence>
<dbReference type="PIRSF" id="PIRSF006648">
    <property type="entry name" value="DrrB"/>
    <property type="match status" value="1"/>
</dbReference>
<evidence type="ECO:0000259" key="6">
    <source>
        <dbReference type="PROSITE" id="PS51012"/>
    </source>
</evidence>
<dbReference type="InterPro" id="IPR051784">
    <property type="entry name" value="Nod_factor_ABC_transporter"/>
</dbReference>
<dbReference type="EMBL" id="QGMY01000002">
    <property type="protein sequence ID" value="PWR74458.1"/>
    <property type="molecule type" value="Genomic_DNA"/>
</dbReference>
<dbReference type="InterPro" id="IPR013525">
    <property type="entry name" value="ABC2_TM"/>
</dbReference>
<proteinExistence type="predicted"/>
<evidence type="ECO:0000256" key="1">
    <source>
        <dbReference type="ARBA" id="ARBA00004141"/>
    </source>
</evidence>
<evidence type="ECO:0000256" key="4">
    <source>
        <dbReference type="ARBA" id="ARBA00023136"/>
    </source>
</evidence>